<sequence length="62" mass="7090">MPSRTKSQSSQQSPVRLLIWGSVNYDSQYETSWCPNTHESGRGLRKCRRRSVPEAGTHPRDS</sequence>
<proteinExistence type="predicted"/>
<protein>
    <submittedName>
        <fullName evidence="2">Uncharacterized protein</fullName>
    </submittedName>
</protein>
<evidence type="ECO:0000313" key="3">
    <source>
        <dbReference type="Proteomes" id="UP001177670"/>
    </source>
</evidence>
<keyword evidence="3" id="KW-1185">Reference proteome</keyword>
<evidence type="ECO:0000313" key="2">
    <source>
        <dbReference type="EMBL" id="KAK1123877.1"/>
    </source>
</evidence>
<organism evidence="2 3">
    <name type="scientific">Melipona bicolor</name>
    <dbReference type="NCBI Taxonomy" id="60889"/>
    <lineage>
        <taxon>Eukaryota</taxon>
        <taxon>Metazoa</taxon>
        <taxon>Ecdysozoa</taxon>
        <taxon>Arthropoda</taxon>
        <taxon>Hexapoda</taxon>
        <taxon>Insecta</taxon>
        <taxon>Pterygota</taxon>
        <taxon>Neoptera</taxon>
        <taxon>Endopterygota</taxon>
        <taxon>Hymenoptera</taxon>
        <taxon>Apocrita</taxon>
        <taxon>Aculeata</taxon>
        <taxon>Apoidea</taxon>
        <taxon>Anthophila</taxon>
        <taxon>Apidae</taxon>
        <taxon>Melipona</taxon>
    </lineage>
</organism>
<reference evidence="2" key="1">
    <citation type="submission" date="2021-10" db="EMBL/GenBank/DDBJ databases">
        <title>Melipona bicolor Genome sequencing and assembly.</title>
        <authorList>
            <person name="Araujo N.S."/>
            <person name="Arias M.C."/>
        </authorList>
    </citation>
    <scope>NUCLEOTIDE SEQUENCE</scope>
    <source>
        <strain evidence="2">USP_2M_L1-L4_2017</strain>
        <tissue evidence="2">Whole body</tissue>
    </source>
</reference>
<comment type="caution">
    <text evidence="2">The sequence shown here is derived from an EMBL/GenBank/DDBJ whole genome shotgun (WGS) entry which is preliminary data.</text>
</comment>
<gene>
    <name evidence="2" type="ORF">K0M31_006907</name>
</gene>
<evidence type="ECO:0000256" key="1">
    <source>
        <dbReference type="SAM" id="MobiDB-lite"/>
    </source>
</evidence>
<accession>A0AA40FRW3</accession>
<dbReference type="AlphaFoldDB" id="A0AA40FRW3"/>
<dbReference type="EMBL" id="JAHYIQ010000019">
    <property type="protein sequence ID" value="KAK1123877.1"/>
    <property type="molecule type" value="Genomic_DNA"/>
</dbReference>
<feature type="region of interest" description="Disordered" evidence="1">
    <location>
        <begin position="36"/>
        <end position="62"/>
    </location>
</feature>
<name>A0AA40FRW3_9HYME</name>
<dbReference type="Proteomes" id="UP001177670">
    <property type="component" value="Unassembled WGS sequence"/>
</dbReference>